<dbReference type="InterPro" id="IPR036648">
    <property type="entry name" value="CN_Hdrase_a/SCN_Hdrase_g_sf"/>
</dbReference>
<dbReference type="NCBIfam" id="TIGR04351">
    <property type="entry name" value="TOMM_nitrile_2"/>
    <property type="match status" value="1"/>
</dbReference>
<keyword evidence="2" id="KW-1185">Reference proteome</keyword>
<dbReference type="RefSeq" id="WP_013733761.1">
    <property type="nucleotide sequence ID" value="NZ_CP108425.1"/>
</dbReference>
<proteinExistence type="predicted"/>
<comment type="caution">
    <text evidence="1">The sequence shown here is derived from an EMBL/GenBank/DDBJ whole genome shotgun (WGS) entry which is preliminary data.</text>
</comment>
<sequence length="112" mass="11609">MAEGIYVLSDEDRRKFAKIVSSAWSDTEFADRYQNTPYEVLAEHGIDYPAAVAPPLLPPKPSGDLSMEALEAVAAGAAEGTLGSASSISTIGGTAFTASTAGTFGIEEPIVN</sequence>
<dbReference type="EMBL" id="LMWI01000002">
    <property type="protein sequence ID" value="KUJ44532.1"/>
    <property type="molecule type" value="Genomic_DNA"/>
</dbReference>
<evidence type="ECO:0000313" key="1">
    <source>
        <dbReference type="EMBL" id="KUJ44532.1"/>
    </source>
</evidence>
<evidence type="ECO:0008006" key="3">
    <source>
        <dbReference type="Google" id="ProtNLM"/>
    </source>
</evidence>
<dbReference type="GO" id="GO:0046914">
    <property type="term" value="F:transition metal ion binding"/>
    <property type="evidence" value="ECO:0007669"/>
    <property type="project" value="InterPro"/>
</dbReference>
<name>A0A9X0LBY1_9ACTN</name>
<evidence type="ECO:0000313" key="2">
    <source>
        <dbReference type="Proteomes" id="UP000053246"/>
    </source>
</evidence>
<dbReference type="AlphaFoldDB" id="A0A9X0LBY1"/>
<dbReference type="Proteomes" id="UP000053246">
    <property type="component" value="Unassembled WGS sequence"/>
</dbReference>
<accession>A0A9X0LBY1</accession>
<protein>
    <recommendedName>
        <fullName evidence="3">TOMM peptide</fullName>
    </recommendedName>
</protein>
<organism evidence="1 2">
    <name type="scientific">Micromonospora maris</name>
    <dbReference type="NCBI Taxonomy" id="1003110"/>
    <lineage>
        <taxon>Bacteria</taxon>
        <taxon>Bacillati</taxon>
        <taxon>Actinomycetota</taxon>
        <taxon>Actinomycetes</taxon>
        <taxon>Micromonosporales</taxon>
        <taxon>Micromonosporaceae</taxon>
        <taxon>Micromonospora</taxon>
    </lineage>
</organism>
<reference evidence="1 2" key="1">
    <citation type="submission" date="2015-10" db="EMBL/GenBank/DDBJ databases">
        <authorList>
            <person name="Ju K.-S."/>
            <person name="Doroghazi J.R."/>
            <person name="Metcalf W.W."/>
        </authorList>
    </citation>
    <scope>NUCLEOTIDE SEQUENCE [LARGE SCALE GENOMIC DNA]</scope>
    <source>
        <strain evidence="1 2">NRRL B-24793</strain>
    </source>
</reference>
<dbReference type="InterPro" id="IPR027615">
    <property type="entry name" value="TOMM_nitrile_2"/>
</dbReference>
<gene>
    <name evidence="1" type="ORF">ADL17_15235</name>
</gene>
<dbReference type="GO" id="GO:0003824">
    <property type="term" value="F:catalytic activity"/>
    <property type="evidence" value="ECO:0007669"/>
    <property type="project" value="InterPro"/>
</dbReference>
<dbReference type="SUPFAM" id="SSF56209">
    <property type="entry name" value="Nitrile hydratase alpha chain"/>
    <property type="match status" value="1"/>
</dbReference>